<feature type="domain" description="LarA-like N-terminal" evidence="1">
    <location>
        <begin position="41"/>
        <end position="189"/>
    </location>
</feature>
<proteinExistence type="predicted"/>
<dbReference type="AlphaFoldDB" id="A0A5C5VNP1"/>
<evidence type="ECO:0000259" key="1">
    <source>
        <dbReference type="Pfam" id="PF09861"/>
    </source>
</evidence>
<dbReference type="InterPro" id="IPR018657">
    <property type="entry name" value="LarA-like_N"/>
</dbReference>
<evidence type="ECO:0000313" key="3">
    <source>
        <dbReference type="Proteomes" id="UP000318995"/>
    </source>
</evidence>
<gene>
    <name evidence="2" type="ORF">Pla111_33600</name>
</gene>
<protein>
    <recommendedName>
        <fullName evidence="1">LarA-like N-terminal domain-containing protein</fullName>
    </recommendedName>
</protein>
<evidence type="ECO:0000313" key="2">
    <source>
        <dbReference type="EMBL" id="TWT40228.1"/>
    </source>
</evidence>
<dbReference type="OrthoDB" id="9770545at2"/>
<dbReference type="Gene3D" id="3.40.50.11440">
    <property type="match status" value="1"/>
</dbReference>
<sequence>MNVVNDPLITLDGGPAGLTTKNWQECLEQIAQTWILDAGVERLLLVPPDHTRLYSFAGTLTAELWRMLHDRVAIDILPALGTHLPMTERQLRMMFGEEIPLDRFHAHNWRTDLKPLGVFPAEFLDELSGGRMRSPVEVAVNRRIISGGYDLVLSLGQVVPHEVIGFANHSKNICIGCGGGQMLHQSHFLGAVCGIEQVLGVIDTPVRRLMDEGFYRFVRPRADVRFLLTVVEDKPGGPALRALTAGDGSECFRWAARLSGELNLKHVDRPLNRCVVYLDPREFSSTWLGNKAIYRTRKAMADNGELIVLAPAVHAFGEDPQIDRLIRQYGYCGTPATLAALEADEDLAGNLSAAAHLIHGSTEGRFRVTYATGAGLTAEEIRSVGYEHRSYDEVAQAFSIDQLNDGWHEGPDGEPFYFIRNPALGLWSS</sequence>
<dbReference type="Pfam" id="PF09861">
    <property type="entry name" value="Lar_N"/>
    <property type="match status" value="1"/>
</dbReference>
<dbReference type="PANTHER" id="PTHR33171:SF17">
    <property type="entry name" value="LARA-LIKE N-TERMINAL DOMAIN-CONTAINING PROTEIN"/>
    <property type="match status" value="1"/>
</dbReference>
<comment type="caution">
    <text evidence="2">The sequence shown here is derived from an EMBL/GenBank/DDBJ whole genome shotgun (WGS) entry which is preliminary data.</text>
</comment>
<dbReference type="InterPro" id="IPR043166">
    <property type="entry name" value="LarA-like_C"/>
</dbReference>
<dbReference type="GO" id="GO:0050043">
    <property type="term" value="F:lactate racemase activity"/>
    <property type="evidence" value="ECO:0007669"/>
    <property type="project" value="InterPro"/>
</dbReference>
<reference evidence="2 3" key="1">
    <citation type="submission" date="2019-02" db="EMBL/GenBank/DDBJ databases">
        <title>Deep-cultivation of Planctomycetes and their phenomic and genomic characterization uncovers novel biology.</title>
        <authorList>
            <person name="Wiegand S."/>
            <person name="Jogler M."/>
            <person name="Boedeker C."/>
            <person name="Pinto D."/>
            <person name="Vollmers J."/>
            <person name="Rivas-Marin E."/>
            <person name="Kohn T."/>
            <person name="Peeters S.H."/>
            <person name="Heuer A."/>
            <person name="Rast P."/>
            <person name="Oberbeckmann S."/>
            <person name="Bunk B."/>
            <person name="Jeske O."/>
            <person name="Meyerdierks A."/>
            <person name="Storesund J.E."/>
            <person name="Kallscheuer N."/>
            <person name="Luecker S."/>
            <person name="Lage O.M."/>
            <person name="Pohl T."/>
            <person name="Merkel B.J."/>
            <person name="Hornburger P."/>
            <person name="Mueller R.-W."/>
            <person name="Bruemmer F."/>
            <person name="Labrenz M."/>
            <person name="Spormann A.M."/>
            <person name="Op Den Camp H."/>
            <person name="Overmann J."/>
            <person name="Amann R."/>
            <person name="Jetten M.S.M."/>
            <person name="Mascher T."/>
            <person name="Medema M.H."/>
            <person name="Devos D.P."/>
            <person name="Kaster A.-K."/>
            <person name="Ovreas L."/>
            <person name="Rohde M."/>
            <person name="Galperin M.Y."/>
            <person name="Jogler C."/>
        </authorList>
    </citation>
    <scope>NUCLEOTIDE SEQUENCE [LARGE SCALE GENOMIC DNA]</scope>
    <source>
        <strain evidence="2 3">Pla111</strain>
    </source>
</reference>
<dbReference type="Gene3D" id="3.90.226.30">
    <property type="match status" value="1"/>
</dbReference>
<dbReference type="EMBL" id="SJPH01000012">
    <property type="protein sequence ID" value="TWT40228.1"/>
    <property type="molecule type" value="Genomic_DNA"/>
</dbReference>
<accession>A0A5C5VNP1</accession>
<organism evidence="2 3">
    <name type="scientific">Botrimarina hoheduenensis</name>
    <dbReference type="NCBI Taxonomy" id="2528000"/>
    <lineage>
        <taxon>Bacteria</taxon>
        <taxon>Pseudomonadati</taxon>
        <taxon>Planctomycetota</taxon>
        <taxon>Planctomycetia</taxon>
        <taxon>Pirellulales</taxon>
        <taxon>Lacipirellulaceae</taxon>
        <taxon>Botrimarina</taxon>
    </lineage>
</organism>
<name>A0A5C5VNP1_9BACT</name>
<dbReference type="PANTHER" id="PTHR33171">
    <property type="entry name" value="LAR_N DOMAIN-CONTAINING PROTEIN"/>
    <property type="match status" value="1"/>
</dbReference>
<dbReference type="InterPro" id="IPR048068">
    <property type="entry name" value="LarA-like"/>
</dbReference>
<dbReference type="Proteomes" id="UP000318995">
    <property type="component" value="Unassembled WGS sequence"/>
</dbReference>
<keyword evidence="3" id="KW-1185">Reference proteome</keyword>